<dbReference type="Proteomes" id="UP000187085">
    <property type="component" value="Unassembled WGS sequence"/>
</dbReference>
<comment type="similarity">
    <text evidence="1">Belongs to the ComF/GntX family.</text>
</comment>
<name>A0A1R1LHV5_9MICC</name>
<evidence type="ECO:0000313" key="3">
    <source>
        <dbReference type="Proteomes" id="UP000187085"/>
    </source>
</evidence>
<dbReference type="InterPro" id="IPR000836">
    <property type="entry name" value="PRTase_dom"/>
</dbReference>
<dbReference type="PANTHER" id="PTHR47505:SF1">
    <property type="entry name" value="DNA UTILIZATION PROTEIN YHGH"/>
    <property type="match status" value="1"/>
</dbReference>
<dbReference type="Gene3D" id="3.40.50.2020">
    <property type="match status" value="1"/>
</dbReference>
<dbReference type="PANTHER" id="PTHR47505">
    <property type="entry name" value="DNA UTILIZATION PROTEIN YHGH"/>
    <property type="match status" value="1"/>
</dbReference>
<dbReference type="STRING" id="554083.BKD30_03885"/>
<protein>
    <recommendedName>
        <fullName evidence="4">Phosphoribosyltransferase domain-containing protein</fullName>
    </recommendedName>
</protein>
<evidence type="ECO:0000313" key="2">
    <source>
        <dbReference type="EMBL" id="OMH27097.1"/>
    </source>
</evidence>
<gene>
    <name evidence="2" type="ORF">BKD30_03885</name>
</gene>
<organism evidence="2 3">
    <name type="scientific">Tersicoccus phoenicis</name>
    <dbReference type="NCBI Taxonomy" id="554083"/>
    <lineage>
        <taxon>Bacteria</taxon>
        <taxon>Bacillati</taxon>
        <taxon>Actinomycetota</taxon>
        <taxon>Actinomycetes</taxon>
        <taxon>Micrococcales</taxon>
        <taxon>Micrococcaceae</taxon>
        <taxon>Tersicoccus</taxon>
    </lineage>
</organism>
<proteinExistence type="inferred from homology"/>
<evidence type="ECO:0000256" key="1">
    <source>
        <dbReference type="ARBA" id="ARBA00008007"/>
    </source>
</evidence>
<dbReference type="SUPFAM" id="SSF53271">
    <property type="entry name" value="PRTase-like"/>
    <property type="match status" value="2"/>
</dbReference>
<evidence type="ECO:0008006" key="4">
    <source>
        <dbReference type="Google" id="ProtNLM"/>
    </source>
</evidence>
<keyword evidence="3" id="KW-1185">Reference proteome</keyword>
<dbReference type="InterPro" id="IPR051910">
    <property type="entry name" value="ComF/GntX_DNA_util-trans"/>
</dbReference>
<accession>A0A1R1LHV5</accession>
<dbReference type="EMBL" id="MRDE01000017">
    <property type="protein sequence ID" value="OMH27097.1"/>
    <property type="molecule type" value="Genomic_DNA"/>
</dbReference>
<dbReference type="CDD" id="cd06223">
    <property type="entry name" value="PRTases_typeI"/>
    <property type="match status" value="1"/>
</dbReference>
<sequence length="256" mass="26458">MPVWCPRCGRVDVSLCRPCAARLRCATARPFAAEAFAPGLPVDPPLAVTAAGVYRAGGIDVVLLALKDHGRTDLTAHVAAALARAVTTAAARAGAGVRDRPLVLVPVPTTLRARWRRGYHPVGLLLRSALHRGLLPPGTALLPCLAVRWGPAPWSKVRWGAGGGAHRGAGRRARARGLAGSMRLRSRGRRGVCLPVAALVLVVDDVLTTGATLAEARRALNTAGMPVHGAAVVAAVPPPGSVTGNRPAGENQVPLN</sequence>
<comment type="caution">
    <text evidence="2">The sequence shown here is derived from an EMBL/GenBank/DDBJ whole genome shotgun (WGS) entry which is preliminary data.</text>
</comment>
<dbReference type="AlphaFoldDB" id="A0A1R1LHV5"/>
<dbReference type="InterPro" id="IPR029057">
    <property type="entry name" value="PRTase-like"/>
</dbReference>
<reference evidence="2 3" key="1">
    <citation type="submission" date="2016-12" db="EMBL/GenBank/DDBJ databases">
        <title>Draft genome of Tersicoccus phoenicis 1P05MA.</title>
        <authorList>
            <person name="Nakajima Y."/>
            <person name="Yoshizawa S."/>
            <person name="Nakamura K."/>
            <person name="Ogura Y."/>
            <person name="Hayashi T."/>
            <person name="Kogure K."/>
        </authorList>
    </citation>
    <scope>NUCLEOTIDE SEQUENCE [LARGE SCALE GENOMIC DNA]</scope>
    <source>
        <strain evidence="2 3">1p05MA</strain>
    </source>
</reference>